<sequence length="270" mass="29933">MAEQDRPHPLRPLLKNWIWEHGRVGTRYLDCVDGVIKFDEGKKSHFAAEKYTYVPLGKDAQDDVSEEGPAIQEAGLARFLRAAQLGKPEEAGSVTEVQRAVQDCVELGVFSAYQWEAREAFARYAQEPMFDDEIRAAVVDDVRRKYAGMPEQLALYDYSVLYGLPTPLLISETPFIDWRVSASPALPFVSLPLGPYCLLVGAPSGRQSRVGPVVWKAAAAMGPLKDHNRRIAERARLWLVATTDDQLVAPQSRIVAAIAAIAERQEDGKG</sequence>
<name>A0A4Y8MXW6_9BURK</name>
<dbReference type="EMBL" id="SNVI01000002">
    <property type="protein sequence ID" value="TFE42178.1"/>
    <property type="molecule type" value="Genomic_DNA"/>
</dbReference>
<evidence type="ECO:0000313" key="2">
    <source>
        <dbReference type="Proteomes" id="UP000297385"/>
    </source>
</evidence>
<evidence type="ECO:0008006" key="3">
    <source>
        <dbReference type="Google" id="ProtNLM"/>
    </source>
</evidence>
<dbReference type="RefSeq" id="WP_134465445.1">
    <property type="nucleotide sequence ID" value="NZ_JBHMFL010000155.1"/>
</dbReference>
<accession>A0A4Y8MXW6</accession>
<dbReference type="Proteomes" id="UP000297385">
    <property type="component" value="Unassembled WGS sequence"/>
</dbReference>
<evidence type="ECO:0000313" key="1">
    <source>
        <dbReference type="EMBL" id="TFE42178.1"/>
    </source>
</evidence>
<organism evidence="1 2">
    <name type="scientific">Paraburkholderia dipogonis</name>
    <dbReference type="NCBI Taxonomy" id="1211383"/>
    <lineage>
        <taxon>Bacteria</taxon>
        <taxon>Pseudomonadati</taxon>
        <taxon>Pseudomonadota</taxon>
        <taxon>Betaproteobacteria</taxon>
        <taxon>Burkholderiales</taxon>
        <taxon>Burkholderiaceae</taxon>
        <taxon>Paraburkholderia</taxon>
    </lineage>
</organism>
<reference evidence="1 2" key="1">
    <citation type="submission" date="2019-03" db="EMBL/GenBank/DDBJ databases">
        <title>Complete Genome Sequence of Paraburkholderia dipogonis ICMP 19430T, a Nitrogen-fixing Symbiont of the South African Invasive Legume Dipogon lignosus in New Zealand.</title>
        <authorList>
            <person name="De Meyer S.E."/>
        </authorList>
    </citation>
    <scope>NUCLEOTIDE SEQUENCE [LARGE SCALE GENOMIC DNA]</scope>
    <source>
        <strain evidence="1 2">ICMP 19430</strain>
    </source>
</reference>
<proteinExistence type="predicted"/>
<comment type="caution">
    <text evidence="1">The sequence shown here is derived from an EMBL/GenBank/DDBJ whole genome shotgun (WGS) entry which is preliminary data.</text>
</comment>
<dbReference type="AlphaFoldDB" id="A0A4Y8MXW6"/>
<protein>
    <recommendedName>
        <fullName evidence="3">DUF4238 domain-containing protein</fullName>
    </recommendedName>
</protein>
<gene>
    <name evidence="1" type="ORF">E2553_36880</name>
</gene>
<dbReference type="GeneID" id="97304690"/>